<feature type="region of interest" description="Disordered" evidence="1">
    <location>
        <begin position="84"/>
        <end position="107"/>
    </location>
</feature>
<sequence>MELTVKCELSTRKVLDMTSGSDTTWNLEWRALAAWKYLLAKTSKLACIAARSLSTADAGATRYDEYYAFSLSVKTVRKSVKNVQTENTSMEQNAAPQGPEHYACSPRANRDVGSLSIRGRRPVRADTL</sequence>
<evidence type="ECO:0000313" key="3">
    <source>
        <dbReference type="Proteomes" id="UP000008062"/>
    </source>
</evidence>
<evidence type="ECO:0000256" key="1">
    <source>
        <dbReference type="SAM" id="MobiDB-lite"/>
    </source>
</evidence>
<dbReference type="EMBL" id="CM001198">
    <property type="protein sequence ID" value="EGP89427.1"/>
    <property type="molecule type" value="Genomic_DNA"/>
</dbReference>
<dbReference type="RefSeq" id="XP_003854451.1">
    <property type="nucleotide sequence ID" value="XM_003854403.1"/>
</dbReference>
<dbReference type="AlphaFoldDB" id="F9X7T3"/>
<dbReference type="HOGENOM" id="CLU_1961332_0_0_1"/>
<name>F9X7T3_ZYMTI</name>
<keyword evidence="3" id="KW-1185">Reference proteome</keyword>
<organism evidence="2 3">
    <name type="scientific">Zymoseptoria tritici (strain CBS 115943 / IPO323)</name>
    <name type="common">Speckled leaf blotch fungus</name>
    <name type="synonym">Septoria tritici</name>
    <dbReference type="NCBI Taxonomy" id="336722"/>
    <lineage>
        <taxon>Eukaryota</taxon>
        <taxon>Fungi</taxon>
        <taxon>Dikarya</taxon>
        <taxon>Ascomycota</taxon>
        <taxon>Pezizomycotina</taxon>
        <taxon>Dothideomycetes</taxon>
        <taxon>Dothideomycetidae</taxon>
        <taxon>Mycosphaerellales</taxon>
        <taxon>Mycosphaerellaceae</taxon>
        <taxon>Zymoseptoria</taxon>
    </lineage>
</organism>
<dbReference type="KEGG" id="ztr:MYCGRDRAFT_91663"/>
<dbReference type="GeneID" id="13395638"/>
<protein>
    <submittedName>
        <fullName evidence="2">Uncharacterized protein</fullName>
    </submittedName>
</protein>
<gene>
    <name evidence="2" type="ORF">MYCGRDRAFT_91663</name>
</gene>
<accession>F9X7T3</accession>
<evidence type="ECO:0000313" key="2">
    <source>
        <dbReference type="EMBL" id="EGP89427.1"/>
    </source>
</evidence>
<dbReference type="InParanoid" id="F9X7T3"/>
<proteinExistence type="predicted"/>
<feature type="compositionally biased region" description="Polar residues" evidence="1">
    <location>
        <begin position="84"/>
        <end position="95"/>
    </location>
</feature>
<reference evidence="2 3" key="1">
    <citation type="journal article" date="2011" name="PLoS Genet.">
        <title>Finished genome of the fungal wheat pathogen Mycosphaerella graminicola reveals dispensome structure, chromosome plasticity, and stealth pathogenesis.</title>
        <authorList>
            <person name="Goodwin S.B."/>
            <person name="Ben M'barek S."/>
            <person name="Dhillon B."/>
            <person name="Wittenberg A.H.J."/>
            <person name="Crane C.F."/>
            <person name="Hane J.K."/>
            <person name="Foster A.J."/>
            <person name="Van der Lee T.A.J."/>
            <person name="Grimwood J."/>
            <person name="Aerts A."/>
            <person name="Antoniw J."/>
            <person name="Bailey A."/>
            <person name="Bluhm B."/>
            <person name="Bowler J."/>
            <person name="Bristow J."/>
            <person name="van der Burgt A."/>
            <person name="Canto-Canche B."/>
            <person name="Churchill A.C.L."/>
            <person name="Conde-Ferraez L."/>
            <person name="Cools H.J."/>
            <person name="Coutinho P.M."/>
            <person name="Csukai M."/>
            <person name="Dehal P."/>
            <person name="De Wit P."/>
            <person name="Donzelli B."/>
            <person name="van de Geest H.C."/>
            <person name="van Ham R.C.H.J."/>
            <person name="Hammond-Kosack K.E."/>
            <person name="Henrissat B."/>
            <person name="Kilian A."/>
            <person name="Kobayashi A.K."/>
            <person name="Koopmann E."/>
            <person name="Kourmpetis Y."/>
            <person name="Kuzniar A."/>
            <person name="Lindquist E."/>
            <person name="Lombard V."/>
            <person name="Maliepaard C."/>
            <person name="Martins N."/>
            <person name="Mehrabi R."/>
            <person name="Nap J.P.H."/>
            <person name="Ponomarenko A."/>
            <person name="Rudd J.J."/>
            <person name="Salamov A."/>
            <person name="Schmutz J."/>
            <person name="Schouten H.J."/>
            <person name="Shapiro H."/>
            <person name="Stergiopoulos I."/>
            <person name="Torriani S.F.F."/>
            <person name="Tu H."/>
            <person name="de Vries R.P."/>
            <person name="Waalwijk C."/>
            <person name="Ware S.B."/>
            <person name="Wiebenga A."/>
            <person name="Zwiers L.-H."/>
            <person name="Oliver R.P."/>
            <person name="Grigoriev I.V."/>
            <person name="Kema G.H.J."/>
        </authorList>
    </citation>
    <scope>NUCLEOTIDE SEQUENCE [LARGE SCALE GENOMIC DNA]</scope>
    <source>
        <strain evidence="3">CBS 115943 / IPO323</strain>
    </source>
</reference>
<dbReference type="Proteomes" id="UP000008062">
    <property type="component" value="Chromosome 3"/>
</dbReference>